<feature type="active site" description="Proton donor" evidence="4">
    <location>
        <position position="305"/>
    </location>
</feature>
<dbReference type="Pfam" id="PF06441">
    <property type="entry name" value="EHN"/>
    <property type="match status" value="1"/>
</dbReference>
<proteinExistence type="inferred from homology"/>
<dbReference type="AlphaFoldDB" id="A0A402BCI5"/>
<dbReference type="Proteomes" id="UP000287171">
    <property type="component" value="Unassembled WGS sequence"/>
</dbReference>
<dbReference type="InterPro" id="IPR016292">
    <property type="entry name" value="Epoxide_hydrolase"/>
</dbReference>
<dbReference type="Gene3D" id="3.40.50.1820">
    <property type="entry name" value="alpha/beta hydrolase"/>
    <property type="match status" value="1"/>
</dbReference>
<dbReference type="OrthoDB" id="9780765at2"/>
<name>A0A402BCI5_9CHLR</name>
<evidence type="ECO:0000256" key="4">
    <source>
        <dbReference type="PIRSR" id="PIRSR001112-1"/>
    </source>
</evidence>
<dbReference type="PIRSF" id="PIRSF001112">
    <property type="entry name" value="Epoxide_hydrolase"/>
    <property type="match status" value="1"/>
</dbReference>
<dbReference type="EMBL" id="BIFT01000001">
    <property type="protein sequence ID" value="GCE29054.1"/>
    <property type="molecule type" value="Genomic_DNA"/>
</dbReference>
<organism evidence="6 7">
    <name type="scientific">Dictyobacter alpinus</name>
    <dbReference type="NCBI Taxonomy" id="2014873"/>
    <lineage>
        <taxon>Bacteria</taxon>
        <taxon>Bacillati</taxon>
        <taxon>Chloroflexota</taxon>
        <taxon>Ktedonobacteria</taxon>
        <taxon>Ktedonobacterales</taxon>
        <taxon>Dictyobacteraceae</taxon>
        <taxon>Dictyobacter</taxon>
    </lineage>
</organism>
<comment type="similarity">
    <text evidence="1">Belongs to the peptidase S33 family.</text>
</comment>
<evidence type="ECO:0000256" key="3">
    <source>
        <dbReference type="ARBA" id="ARBA00022801"/>
    </source>
</evidence>
<dbReference type="RefSeq" id="WP_126629201.1">
    <property type="nucleotide sequence ID" value="NZ_BIFT01000001.1"/>
</dbReference>
<evidence type="ECO:0000256" key="1">
    <source>
        <dbReference type="ARBA" id="ARBA00010088"/>
    </source>
</evidence>
<dbReference type="PRINTS" id="PR00412">
    <property type="entry name" value="EPOXHYDRLASE"/>
</dbReference>
<gene>
    <name evidence="6" type="ORF">KDA_45380</name>
</gene>
<dbReference type="InterPro" id="IPR010497">
    <property type="entry name" value="Epoxide_hydro_N"/>
</dbReference>
<dbReference type="GO" id="GO:0004301">
    <property type="term" value="F:epoxide hydrolase activity"/>
    <property type="evidence" value="ECO:0007669"/>
    <property type="project" value="TreeGrafter"/>
</dbReference>
<dbReference type="PANTHER" id="PTHR21661:SF35">
    <property type="entry name" value="EPOXIDE HYDROLASE"/>
    <property type="match status" value="1"/>
</dbReference>
<feature type="domain" description="Epoxide hydrolase N-terminal" evidence="5">
    <location>
        <begin position="4"/>
        <end position="107"/>
    </location>
</feature>
<reference evidence="7" key="1">
    <citation type="submission" date="2018-12" db="EMBL/GenBank/DDBJ databases">
        <title>Tengunoibacter tsumagoiensis gen. nov., sp. nov., Dictyobacter kobayashii sp. nov., D. alpinus sp. nov., and D. joshuensis sp. nov. and description of Dictyobacteraceae fam. nov. within the order Ktedonobacterales isolated from Tengu-no-mugimeshi.</title>
        <authorList>
            <person name="Wang C.M."/>
            <person name="Zheng Y."/>
            <person name="Sakai Y."/>
            <person name="Toyoda A."/>
            <person name="Minakuchi Y."/>
            <person name="Abe K."/>
            <person name="Yokota A."/>
            <person name="Yabe S."/>
        </authorList>
    </citation>
    <scope>NUCLEOTIDE SEQUENCE [LARGE SCALE GENOMIC DNA]</scope>
    <source>
        <strain evidence="7">Uno16</strain>
    </source>
</reference>
<feature type="active site" description="Nucleophile" evidence="4">
    <location>
        <position position="178"/>
    </location>
</feature>
<evidence type="ECO:0000259" key="5">
    <source>
        <dbReference type="Pfam" id="PF06441"/>
    </source>
</evidence>
<dbReference type="PANTHER" id="PTHR21661">
    <property type="entry name" value="EPOXIDE HYDROLASE 1-RELATED"/>
    <property type="match status" value="1"/>
</dbReference>
<sequence>MTKQPFTIHIPQTTLDDLRDRLSRTRWTDEIPGTEWEYGVNRSYLKELMDYWRSEFDWRAQEKMLNTFAHFRADIDGVDVHFIHEHGKGPDPIPLIITHGWPSSFTQMLKIIPLLTDPERYGGDPADAFDVIVPSLPGYGFSDRPVERGMTVSRIASLWTHLMTNELGYKHFMAQGGDIGGGVTQQLALAHADYVSGIHLTDVNYPYFSEKPQNLSEAEQRYVGASMAFLFQEGAYAMIQATKPQTLAYGLNDSPVGLAAWIIEKFRAWSDCDGDIERKFSKDELLTNLTLYWATETINSANRIYYEEMHNPTPQTYDEHSDVPTAVAIFAKDITPAPREWAERTFNVQRWTQMSRGGHFAAMEEPELLVEDIRASFRPLR</sequence>
<keyword evidence="7" id="KW-1185">Reference proteome</keyword>
<keyword evidence="3" id="KW-0378">Hydrolase</keyword>
<evidence type="ECO:0000256" key="2">
    <source>
        <dbReference type="ARBA" id="ARBA00022797"/>
    </source>
</evidence>
<evidence type="ECO:0000313" key="6">
    <source>
        <dbReference type="EMBL" id="GCE29054.1"/>
    </source>
</evidence>
<evidence type="ECO:0000313" key="7">
    <source>
        <dbReference type="Proteomes" id="UP000287171"/>
    </source>
</evidence>
<feature type="active site" description="Proton acceptor" evidence="4">
    <location>
        <position position="359"/>
    </location>
</feature>
<keyword evidence="2" id="KW-0058">Aromatic hydrocarbons catabolism</keyword>
<dbReference type="InterPro" id="IPR000639">
    <property type="entry name" value="Epox_hydrolase-like"/>
</dbReference>
<dbReference type="InterPro" id="IPR029058">
    <property type="entry name" value="AB_hydrolase_fold"/>
</dbReference>
<protein>
    <submittedName>
        <fullName evidence="6">Multidrug MFS transporter</fullName>
    </submittedName>
</protein>
<dbReference type="SUPFAM" id="SSF53474">
    <property type="entry name" value="alpha/beta-Hydrolases"/>
    <property type="match status" value="1"/>
</dbReference>
<comment type="caution">
    <text evidence="6">The sequence shown here is derived from an EMBL/GenBank/DDBJ whole genome shotgun (WGS) entry which is preliminary data.</text>
</comment>
<accession>A0A402BCI5</accession>
<dbReference type="GO" id="GO:0097176">
    <property type="term" value="P:epoxide metabolic process"/>
    <property type="evidence" value="ECO:0007669"/>
    <property type="project" value="TreeGrafter"/>
</dbReference>